<dbReference type="RefSeq" id="WP_011938523.1">
    <property type="nucleotide sequence ID" value="NC_009483.1"/>
</dbReference>
<accession>A5GEF8</accession>
<organism evidence="1 2">
    <name type="scientific">Geotalea uraniireducens (strain Rf4)</name>
    <name type="common">Geobacter uraniireducens</name>
    <dbReference type="NCBI Taxonomy" id="351605"/>
    <lineage>
        <taxon>Bacteria</taxon>
        <taxon>Pseudomonadati</taxon>
        <taxon>Thermodesulfobacteriota</taxon>
        <taxon>Desulfuromonadia</taxon>
        <taxon>Geobacterales</taxon>
        <taxon>Geobacteraceae</taxon>
        <taxon>Geotalea</taxon>
    </lineage>
</organism>
<dbReference type="HOGENOM" id="CLU_175653_2_0_7"/>
<dbReference type="STRING" id="351605.Gura_1617"/>
<name>A5GEF8_GEOUR</name>
<reference evidence="1 2" key="1">
    <citation type="submission" date="2007-05" db="EMBL/GenBank/DDBJ databases">
        <title>Complete sequence of Geobacter uraniireducens Rf4.</title>
        <authorList>
            <consortium name="US DOE Joint Genome Institute"/>
            <person name="Copeland A."/>
            <person name="Lucas S."/>
            <person name="Lapidus A."/>
            <person name="Barry K."/>
            <person name="Detter J.C."/>
            <person name="Glavina del Rio T."/>
            <person name="Hammon N."/>
            <person name="Israni S."/>
            <person name="Dalin E."/>
            <person name="Tice H."/>
            <person name="Pitluck S."/>
            <person name="Chertkov O."/>
            <person name="Brettin T."/>
            <person name="Bruce D."/>
            <person name="Han C."/>
            <person name="Schmutz J."/>
            <person name="Larimer F."/>
            <person name="Land M."/>
            <person name="Hauser L."/>
            <person name="Kyrpides N."/>
            <person name="Mikhailova N."/>
            <person name="Shelobolina E."/>
            <person name="Aklujkar M."/>
            <person name="Lovley D."/>
            <person name="Richardson P."/>
        </authorList>
    </citation>
    <scope>NUCLEOTIDE SEQUENCE [LARGE SCALE GENOMIC DNA]</scope>
    <source>
        <strain evidence="1 2">Rf4</strain>
    </source>
</reference>
<dbReference type="KEGG" id="gur:Gura_1617"/>
<keyword evidence="2" id="KW-1185">Reference proteome</keyword>
<evidence type="ECO:0008006" key="3">
    <source>
        <dbReference type="Google" id="ProtNLM"/>
    </source>
</evidence>
<evidence type="ECO:0000313" key="1">
    <source>
        <dbReference type="EMBL" id="ABQ25813.1"/>
    </source>
</evidence>
<proteinExistence type="predicted"/>
<protein>
    <recommendedName>
        <fullName evidence="3">Antitoxin</fullName>
    </recommendedName>
</protein>
<dbReference type="EMBL" id="CP000698">
    <property type="protein sequence ID" value="ABQ25813.1"/>
    <property type="molecule type" value="Genomic_DNA"/>
</dbReference>
<dbReference type="AlphaFoldDB" id="A5GEF8"/>
<dbReference type="OrthoDB" id="5297245at2"/>
<dbReference type="Proteomes" id="UP000006695">
    <property type="component" value="Chromosome"/>
</dbReference>
<evidence type="ECO:0000313" key="2">
    <source>
        <dbReference type="Proteomes" id="UP000006695"/>
    </source>
</evidence>
<dbReference type="InterPro" id="IPR025528">
    <property type="entry name" value="BrnA_antitoxin"/>
</dbReference>
<gene>
    <name evidence="1" type="ordered locus">Gura_1617</name>
</gene>
<sequence>MRNEYDFSDSKPNPYARKLKKQITIRIDEDALAYFKEVAAELGIPYQNLINSYLRDCMTHKRKPSVRWAA</sequence>
<dbReference type="Pfam" id="PF14384">
    <property type="entry name" value="BrnA_antitoxin"/>
    <property type="match status" value="1"/>
</dbReference>